<feature type="transmembrane region" description="Helical" evidence="9">
    <location>
        <begin position="58"/>
        <end position="78"/>
    </location>
</feature>
<comment type="subcellular location">
    <subcellularLocation>
        <location evidence="1">Cell membrane</location>
        <topology evidence="1">Multi-pass membrane protein</topology>
    </subcellularLocation>
</comment>
<dbReference type="Pfam" id="PF02653">
    <property type="entry name" value="BPD_transp_2"/>
    <property type="match status" value="1"/>
</dbReference>
<comment type="similarity">
    <text evidence="8">Belongs to the binding-protein-dependent transport system permease family. LivHM subfamily.</text>
</comment>
<feature type="transmembrane region" description="Helical" evidence="9">
    <location>
        <begin position="90"/>
        <end position="113"/>
    </location>
</feature>
<keyword evidence="6 9" id="KW-1133">Transmembrane helix</keyword>
<evidence type="ECO:0000256" key="4">
    <source>
        <dbReference type="ARBA" id="ARBA00022692"/>
    </source>
</evidence>
<reference evidence="10" key="1">
    <citation type="journal article" date="2014" name="Int. J. Syst. Evol. Microbiol.">
        <title>Complete genome of a new Firmicutes species belonging to the dominant human colonic microbiota ('Ruminococcus bicirculans') reveals two chromosomes and a selective capacity to utilize plant glucans.</title>
        <authorList>
            <consortium name="NISC Comparative Sequencing Program"/>
            <person name="Wegmann U."/>
            <person name="Louis P."/>
            <person name="Goesmann A."/>
            <person name="Henrissat B."/>
            <person name="Duncan S.H."/>
            <person name="Flint H.J."/>
        </authorList>
    </citation>
    <scope>NUCLEOTIDE SEQUENCE</scope>
    <source>
        <strain evidence="10">NBRC 103408</strain>
    </source>
</reference>
<evidence type="ECO:0000313" key="11">
    <source>
        <dbReference type="Proteomes" id="UP001161409"/>
    </source>
</evidence>
<evidence type="ECO:0000256" key="6">
    <source>
        <dbReference type="ARBA" id="ARBA00022989"/>
    </source>
</evidence>
<keyword evidence="2" id="KW-0813">Transport</keyword>
<evidence type="ECO:0000256" key="7">
    <source>
        <dbReference type="ARBA" id="ARBA00023136"/>
    </source>
</evidence>
<feature type="transmembrane region" description="Helical" evidence="9">
    <location>
        <begin position="215"/>
        <end position="235"/>
    </location>
</feature>
<accession>A0ABQ5U3I7</accession>
<keyword evidence="7 9" id="KW-0472">Membrane</keyword>
<feature type="transmembrane region" description="Helical" evidence="9">
    <location>
        <begin position="282"/>
        <end position="305"/>
    </location>
</feature>
<evidence type="ECO:0000256" key="5">
    <source>
        <dbReference type="ARBA" id="ARBA00022970"/>
    </source>
</evidence>
<feature type="transmembrane region" description="Helical" evidence="9">
    <location>
        <begin position="140"/>
        <end position="160"/>
    </location>
</feature>
<sequence length="316" mass="34160">MSELLFFSLLNGIVTGLLLFMLASGLTLIFSMMGVLNFAHASFYMLGAYFAYTISLYVGFWLGLILAPLLVGVLGALVERYGLRYVHRWGHVAELIFTFGLAFLIEEVVQFIWGKETKAYHEPEILQFSLFTFFGQDFPAYKAFMLLVSIAIFIVLLLILTRSRIGLIIQAAITHPNMTAMLGHNVPLVFMGVFGVGCALAGLAGVIAGPALGTFPGMAVVLGSIVFVIVVVGGLGSLTGAFVASLLIGLLQTFAIALDYSVSDLLAVLNISVDAESALRDLWALSLPQVAPILPYLLLVLILIFRPTGLFGKRET</sequence>
<keyword evidence="11" id="KW-1185">Reference proteome</keyword>
<dbReference type="InterPro" id="IPR052157">
    <property type="entry name" value="BCAA_transport_permease"/>
</dbReference>
<dbReference type="InterPro" id="IPR001851">
    <property type="entry name" value="ABC_transp_permease"/>
</dbReference>
<feature type="transmembrane region" description="Helical" evidence="9">
    <location>
        <begin position="188"/>
        <end position="209"/>
    </location>
</feature>
<evidence type="ECO:0000256" key="9">
    <source>
        <dbReference type="SAM" id="Phobius"/>
    </source>
</evidence>
<dbReference type="EMBL" id="BSNF01000006">
    <property type="protein sequence ID" value="GLQ06286.1"/>
    <property type="molecule type" value="Genomic_DNA"/>
</dbReference>
<gene>
    <name evidence="10" type="ORF">GCM10007924_15070</name>
</gene>
<protein>
    <submittedName>
        <fullName evidence="10">Branched-chain amino acid ABC transporter permease</fullName>
    </submittedName>
</protein>
<feature type="transmembrane region" description="Helical" evidence="9">
    <location>
        <begin position="6"/>
        <end position="28"/>
    </location>
</feature>
<keyword evidence="4 9" id="KW-0812">Transmembrane</keyword>
<dbReference type="RefSeq" id="WP_169560340.1">
    <property type="nucleotide sequence ID" value="NZ_BSNF01000006.1"/>
</dbReference>
<feature type="transmembrane region" description="Helical" evidence="9">
    <location>
        <begin position="242"/>
        <end position="262"/>
    </location>
</feature>
<dbReference type="PANTHER" id="PTHR11795:SF442">
    <property type="entry name" value="ABC TRANSPORTER ATP-BINDING PROTEIN"/>
    <property type="match status" value="1"/>
</dbReference>
<organism evidence="10 11">
    <name type="scientific">Sneathiella chinensis</name>
    <dbReference type="NCBI Taxonomy" id="349750"/>
    <lineage>
        <taxon>Bacteria</taxon>
        <taxon>Pseudomonadati</taxon>
        <taxon>Pseudomonadota</taxon>
        <taxon>Alphaproteobacteria</taxon>
        <taxon>Sneathiellales</taxon>
        <taxon>Sneathiellaceae</taxon>
        <taxon>Sneathiella</taxon>
    </lineage>
</organism>
<dbReference type="Proteomes" id="UP001161409">
    <property type="component" value="Unassembled WGS sequence"/>
</dbReference>
<name>A0ABQ5U3I7_9PROT</name>
<evidence type="ECO:0000256" key="8">
    <source>
        <dbReference type="ARBA" id="ARBA00037998"/>
    </source>
</evidence>
<dbReference type="PANTHER" id="PTHR11795">
    <property type="entry name" value="BRANCHED-CHAIN AMINO ACID TRANSPORT SYSTEM PERMEASE PROTEIN LIVH"/>
    <property type="match status" value="1"/>
</dbReference>
<keyword evidence="3" id="KW-1003">Cell membrane</keyword>
<keyword evidence="5" id="KW-0029">Amino-acid transport</keyword>
<proteinExistence type="inferred from homology"/>
<evidence type="ECO:0000256" key="3">
    <source>
        <dbReference type="ARBA" id="ARBA00022475"/>
    </source>
</evidence>
<comment type="caution">
    <text evidence="10">The sequence shown here is derived from an EMBL/GenBank/DDBJ whole genome shotgun (WGS) entry which is preliminary data.</text>
</comment>
<evidence type="ECO:0000256" key="1">
    <source>
        <dbReference type="ARBA" id="ARBA00004651"/>
    </source>
</evidence>
<evidence type="ECO:0000256" key="2">
    <source>
        <dbReference type="ARBA" id="ARBA00022448"/>
    </source>
</evidence>
<dbReference type="CDD" id="cd06582">
    <property type="entry name" value="TM_PBP1_LivH_like"/>
    <property type="match status" value="1"/>
</dbReference>
<reference evidence="10" key="2">
    <citation type="submission" date="2023-01" db="EMBL/GenBank/DDBJ databases">
        <title>Draft genome sequence of Sneathiella chinensis strain NBRC 103408.</title>
        <authorList>
            <person name="Sun Q."/>
            <person name="Mori K."/>
        </authorList>
    </citation>
    <scope>NUCLEOTIDE SEQUENCE</scope>
    <source>
        <strain evidence="10">NBRC 103408</strain>
    </source>
</reference>
<evidence type="ECO:0000313" key="10">
    <source>
        <dbReference type="EMBL" id="GLQ06286.1"/>
    </source>
</evidence>